<dbReference type="VEuPathDB" id="FungiDB:PV07_02858"/>
<evidence type="ECO:0000256" key="1">
    <source>
        <dbReference type="SAM" id="MobiDB-lite"/>
    </source>
</evidence>
<evidence type="ECO:0000313" key="2">
    <source>
        <dbReference type="EMBL" id="KIW31190.1"/>
    </source>
</evidence>
<proteinExistence type="predicted"/>
<reference evidence="2 3" key="1">
    <citation type="submission" date="2015-01" db="EMBL/GenBank/DDBJ databases">
        <title>The Genome Sequence of Cladophialophora immunda CBS83496.</title>
        <authorList>
            <consortium name="The Broad Institute Genomics Platform"/>
            <person name="Cuomo C."/>
            <person name="de Hoog S."/>
            <person name="Gorbushina A."/>
            <person name="Stielow B."/>
            <person name="Teixiera M."/>
            <person name="Abouelleil A."/>
            <person name="Chapman S.B."/>
            <person name="Priest M."/>
            <person name="Young S.K."/>
            <person name="Wortman J."/>
            <person name="Nusbaum C."/>
            <person name="Birren B."/>
        </authorList>
    </citation>
    <scope>NUCLEOTIDE SEQUENCE [LARGE SCALE GENOMIC DNA]</scope>
    <source>
        <strain evidence="2 3">CBS 83496</strain>
    </source>
</reference>
<keyword evidence="3" id="KW-1185">Reference proteome</keyword>
<dbReference type="GeneID" id="27342052"/>
<dbReference type="Proteomes" id="UP000054466">
    <property type="component" value="Unassembled WGS sequence"/>
</dbReference>
<dbReference type="AlphaFoldDB" id="A0A0D2CMA1"/>
<evidence type="ECO:0000313" key="3">
    <source>
        <dbReference type="Proteomes" id="UP000054466"/>
    </source>
</evidence>
<organism evidence="2 3">
    <name type="scientific">Cladophialophora immunda</name>
    <dbReference type="NCBI Taxonomy" id="569365"/>
    <lineage>
        <taxon>Eukaryota</taxon>
        <taxon>Fungi</taxon>
        <taxon>Dikarya</taxon>
        <taxon>Ascomycota</taxon>
        <taxon>Pezizomycotina</taxon>
        <taxon>Eurotiomycetes</taxon>
        <taxon>Chaetothyriomycetidae</taxon>
        <taxon>Chaetothyriales</taxon>
        <taxon>Herpotrichiellaceae</taxon>
        <taxon>Cladophialophora</taxon>
    </lineage>
</organism>
<dbReference type="HOGENOM" id="CLU_1602474_0_0_1"/>
<dbReference type="RefSeq" id="XP_016251406.1">
    <property type="nucleotide sequence ID" value="XM_016389504.1"/>
</dbReference>
<accession>A0A0D2CMA1</accession>
<feature type="compositionally biased region" description="Low complexity" evidence="1">
    <location>
        <begin position="48"/>
        <end position="77"/>
    </location>
</feature>
<protein>
    <submittedName>
        <fullName evidence="2">Uncharacterized protein</fullName>
    </submittedName>
</protein>
<dbReference type="EMBL" id="KN847041">
    <property type="protein sequence ID" value="KIW31190.1"/>
    <property type="molecule type" value="Genomic_DNA"/>
</dbReference>
<name>A0A0D2CMA1_9EURO</name>
<feature type="compositionally biased region" description="Polar residues" evidence="1">
    <location>
        <begin position="25"/>
        <end position="34"/>
    </location>
</feature>
<sequence length="188" mass="20313">MAARYRQTDGRSASRSPSPPDSVESALSSTSTLISPVPDSSSPPPSPSSLTVATPPSMYSGLGTRPRRLTPPSRLLGAIDEDSPTIQPDLPFWSDSEKNPVTKLHVYAAVVNSRQKPTLAPISSPPANEFDRVMGPRGERFADLRMNRKLEGAKGWKRFMCFGRDLQIRPAAQRLASRASAPADADLT</sequence>
<dbReference type="OrthoDB" id="4159509at2759"/>
<gene>
    <name evidence="2" type="ORF">PV07_02858</name>
</gene>
<feature type="region of interest" description="Disordered" evidence="1">
    <location>
        <begin position="1"/>
        <end position="95"/>
    </location>
</feature>